<keyword evidence="2" id="KW-1185">Reference proteome</keyword>
<proteinExistence type="predicted"/>
<dbReference type="AlphaFoldDB" id="A0A699Y9J6"/>
<organism evidence="1 2">
    <name type="scientific">Haematococcus lacustris</name>
    <name type="common">Green alga</name>
    <name type="synonym">Haematococcus pluvialis</name>
    <dbReference type="NCBI Taxonomy" id="44745"/>
    <lineage>
        <taxon>Eukaryota</taxon>
        <taxon>Viridiplantae</taxon>
        <taxon>Chlorophyta</taxon>
        <taxon>core chlorophytes</taxon>
        <taxon>Chlorophyceae</taxon>
        <taxon>CS clade</taxon>
        <taxon>Chlamydomonadales</taxon>
        <taxon>Haematococcaceae</taxon>
        <taxon>Haematococcus</taxon>
    </lineage>
</organism>
<evidence type="ECO:0000313" key="1">
    <source>
        <dbReference type="EMBL" id="GFH06800.1"/>
    </source>
</evidence>
<sequence>MHLVAIGDRAAAEAVYRQHS</sequence>
<dbReference type="EMBL" id="BLLF01000057">
    <property type="protein sequence ID" value="GFH06800.1"/>
    <property type="molecule type" value="Genomic_DNA"/>
</dbReference>
<comment type="caution">
    <text evidence="1">The sequence shown here is derived from an EMBL/GenBank/DDBJ whole genome shotgun (WGS) entry which is preliminary data.</text>
</comment>
<reference evidence="1 2" key="1">
    <citation type="submission" date="2020-02" db="EMBL/GenBank/DDBJ databases">
        <title>Draft genome sequence of Haematococcus lacustris strain NIES-144.</title>
        <authorList>
            <person name="Morimoto D."/>
            <person name="Nakagawa S."/>
            <person name="Yoshida T."/>
            <person name="Sawayama S."/>
        </authorList>
    </citation>
    <scope>NUCLEOTIDE SEQUENCE [LARGE SCALE GENOMIC DNA]</scope>
    <source>
        <strain evidence="1 2">NIES-144</strain>
    </source>
</reference>
<protein>
    <submittedName>
        <fullName evidence="1">Uncharacterized protein</fullName>
    </submittedName>
</protein>
<gene>
    <name evidence="1" type="ORF">HaLaN_01498</name>
</gene>
<evidence type="ECO:0000313" key="2">
    <source>
        <dbReference type="Proteomes" id="UP000485058"/>
    </source>
</evidence>
<dbReference type="Proteomes" id="UP000485058">
    <property type="component" value="Unassembled WGS sequence"/>
</dbReference>
<name>A0A699Y9J6_HAELA</name>
<accession>A0A699Y9J6</accession>